<dbReference type="EMBL" id="JAPDRK010000017">
    <property type="protein sequence ID" value="KAJ9605170.1"/>
    <property type="molecule type" value="Genomic_DNA"/>
</dbReference>
<dbReference type="SUPFAM" id="SSF54909">
    <property type="entry name" value="Dimeric alpha+beta barrel"/>
    <property type="match status" value="1"/>
</dbReference>
<reference evidence="1" key="1">
    <citation type="submission" date="2022-10" db="EMBL/GenBank/DDBJ databases">
        <title>Culturing micro-colonial fungi from biological soil crusts in the Mojave desert and describing Neophaeococcomyces mojavensis, and introducing the new genera and species Taxawa tesnikishii.</title>
        <authorList>
            <person name="Kurbessoian T."/>
            <person name="Stajich J.E."/>
        </authorList>
    </citation>
    <scope>NUCLEOTIDE SEQUENCE</scope>
    <source>
        <strain evidence="1">TK_41</strain>
    </source>
</reference>
<gene>
    <name evidence="1" type="ORF">H2200_010560</name>
</gene>
<protein>
    <submittedName>
        <fullName evidence="1">Uncharacterized protein</fullName>
    </submittedName>
</protein>
<dbReference type="Proteomes" id="UP001172673">
    <property type="component" value="Unassembled WGS sequence"/>
</dbReference>
<sequence>MSSTTETPVSLNKSIKFILYVRVHIPVKDHPEFFKYFNPAMDKVLAEEACRFFFVQKQHPDSPGYDPEVISFVEGWDMDTDEFLDVQMSKFYYEPYRSETAKLYSKPLEFEFWTPEEGKYQVKLPAAA</sequence>
<accession>A0AA38X1T6</accession>
<proteinExistence type="predicted"/>
<dbReference type="InterPro" id="IPR011008">
    <property type="entry name" value="Dimeric_a/b-barrel"/>
</dbReference>
<keyword evidence="2" id="KW-1185">Reference proteome</keyword>
<dbReference type="Gene3D" id="3.30.70.100">
    <property type="match status" value="1"/>
</dbReference>
<name>A0AA38X1T6_9EURO</name>
<evidence type="ECO:0000313" key="1">
    <source>
        <dbReference type="EMBL" id="KAJ9605170.1"/>
    </source>
</evidence>
<dbReference type="AlphaFoldDB" id="A0AA38X1T6"/>
<evidence type="ECO:0000313" key="2">
    <source>
        <dbReference type="Proteomes" id="UP001172673"/>
    </source>
</evidence>
<comment type="caution">
    <text evidence="1">The sequence shown here is derived from an EMBL/GenBank/DDBJ whole genome shotgun (WGS) entry which is preliminary data.</text>
</comment>
<organism evidence="1 2">
    <name type="scientific">Cladophialophora chaetospira</name>
    <dbReference type="NCBI Taxonomy" id="386627"/>
    <lineage>
        <taxon>Eukaryota</taxon>
        <taxon>Fungi</taxon>
        <taxon>Dikarya</taxon>
        <taxon>Ascomycota</taxon>
        <taxon>Pezizomycotina</taxon>
        <taxon>Eurotiomycetes</taxon>
        <taxon>Chaetothyriomycetidae</taxon>
        <taxon>Chaetothyriales</taxon>
        <taxon>Herpotrichiellaceae</taxon>
        <taxon>Cladophialophora</taxon>
    </lineage>
</organism>